<feature type="compositionally biased region" description="Basic and acidic residues" evidence="1">
    <location>
        <begin position="387"/>
        <end position="398"/>
    </location>
</feature>
<feature type="compositionally biased region" description="Basic and acidic residues" evidence="1">
    <location>
        <begin position="454"/>
        <end position="463"/>
    </location>
</feature>
<dbReference type="Proteomes" id="UP001489004">
    <property type="component" value="Unassembled WGS sequence"/>
</dbReference>
<dbReference type="AlphaFoldDB" id="A0AAW1R9G2"/>
<reference evidence="4 5" key="1">
    <citation type="journal article" date="2024" name="Nat. Commun.">
        <title>Phylogenomics reveals the evolutionary origins of lichenization in chlorophyte algae.</title>
        <authorList>
            <person name="Puginier C."/>
            <person name="Libourel C."/>
            <person name="Otte J."/>
            <person name="Skaloud P."/>
            <person name="Haon M."/>
            <person name="Grisel S."/>
            <person name="Petersen M."/>
            <person name="Berrin J.G."/>
            <person name="Delaux P.M."/>
            <person name="Dal Grande F."/>
            <person name="Keller J."/>
        </authorList>
    </citation>
    <scope>NUCLEOTIDE SEQUENCE [LARGE SCALE GENOMIC DNA]</scope>
    <source>
        <strain evidence="4 5">SAG 2043</strain>
    </source>
</reference>
<feature type="domain" description="DUF1206" evidence="3">
    <location>
        <begin position="271"/>
        <end position="340"/>
    </location>
</feature>
<feature type="transmembrane region" description="Helical" evidence="2">
    <location>
        <begin position="179"/>
        <end position="200"/>
    </location>
</feature>
<keyword evidence="2" id="KW-0812">Transmembrane</keyword>
<feature type="region of interest" description="Disordered" evidence="1">
    <location>
        <begin position="422"/>
        <end position="465"/>
    </location>
</feature>
<protein>
    <recommendedName>
        <fullName evidence="3">DUF1206 domain-containing protein</fullName>
    </recommendedName>
</protein>
<feature type="domain" description="DUF1206" evidence="3">
    <location>
        <begin position="86"/>
        <end position="158"/>
    </location>
</feature>
<keyword evidence="2" id="KW-1133">Transmembrane helix</keyword>
<name>A0AAW1R9G2_9CHLO</name>
<sequence>MLSAPCEPGAGSQPLLWLQVTVDAASLTAHNGLRRAWRCMSSPLAGGDVEAQHPLPPASLNPPHDFNHPRGVKRKHRRALRILGKFGWVFKGIVYAIIGGMACKSAVGDRNGNSNESVSPQGAFILVGSNQIGIPLLVVLAVGLATYSTWRYWEAITGQGADAEFSNFQNFFRYRLSPFVSGVVYTAYMVYVISLCFTKRDELEGKVHNQTFPGSWQHSNIGKLGLAICGLAFVIATITQLKQAFWGQYHSDLREDMPSWLRWFTYVTGFIGILARGAVFLFTAILFFRQIGNAVGDGKTVVGDALESMRDSPGGQVGLFILGLGLIIYGGFAVLMAYVRIFPSPPPSRIAKIWGYRDGEDGNNHMTAECREKGRIKIQGNQNHGVKALDDTDDRDSPAYRQAHPSAAHTFFEPYLQPYRQAHDQKAGDTTTTTQVQPMGSALGQANGNGQPHLEAHDERDSVTEVQMQPMSAALGQANRQH</sequence>
<feature type="transmembrane region" description="Helical" evidence="2">
    <location>
        <begin position="220"/>
        <end position="239"/>
    </location>
</feature>
<accession>A0AAW1R9G2</accession>
<evidence type="ECO:0000256" key="1">
    <source>
        <dbReference type="SAM" id="MobiDB-lite"/>
    </source>
</evidence>
<organism evidence="4 5">
    <name type="scientific">[Myrmecia] bisecta</name>
    <dbReference type="NCBI Taxonomy" id="41462"/>
    <lineage>
        <taxon>Eukaryota</taxon>
        <taxon>Viridiplantae</taxon>
        <taxon>Chlorophyta</taxon>
        <taxon>core chlorophytes</taxon>
        <taxon>Trebouxiophyceae</taxon>
        <taxon>Trebouxiales</taxon>
        <taxon>Trebouxiaceae</taxon>
        <taxon>Myrmecia</taxon>
    </lineage>
</organism>
<evidence type="ECO:0000259" key="3">
    <source>
        <dbReference type="Pfam" id="PF06724"/>
    </source>
</evidence>
<evidence type="ECO:0000313" key="5">
    <source>
        <dbReference type="Proteomes" id="UP001489004"/>
    </source>
</evidence>
<dbReference type="Pfam" id="PF06724">
    <property type="entry name" value="DUF1206"/>
    <property type="match status" value="2"/>
</dbReference>
<feature type="transmembrane region" description="Helical" evidence="2">
    <location>
        <begin position="260"/>
        <end position="288"/>
    </location>
</feature>
<feature type="compositionally biased region" description="Polar residues" evidence="1">
    <location>
        <begin position="428"/>
        <end position="450"/>
    </location>
</feature>
<dbReference type="InterPro" id="IPR009597">
    <property type="entry name" value="DUF1206"/>
</dbReference>
<comment type="caution">
    <text evidence="4">The sequence shown here is derived from an EMBL/GenBank/DDBJ whole genome shotgun (WGS) entry which is preliminary data.</text>
</comment>
<keyword evidence="2" id="KW-0472">Membrane</keyword>
<proteinExistence type="predicted"/>
<feature type="transmembrane region" description="Helical" evidence="2">
    <location>
        <begin position="82"/>
        <end position="102"/>
    </location>
</feature>
<feature type="region of interest" description="Disordered" evidence="1">
    <location>
        <begin position="51"/>
        <end position="71"/>
    </location>
</feature>
<keyword evidence="5" id="KW-1185">Reference proteome</keyword>
<evidence type="ECO:0000256" key="2">
    <source>
        <dbReference type="SAM" id="Phobius"/>
    </source>
</evidence>
<dbReference type="EMBL" id="JALJOR010000001">
    <property type="protein sequence ID" value="KAK9830232.1"/>
    <property type="molecule type" value="Genomic_DNA"/>
</dbReference>
<feature type="transmembrane region" description="Helical" evidence="2">
    <location>
        <begin position="122"/>
        <end position="147"/>
    </location>
</feature>
<evidence type="ECO:0000313" key="4">
    <source>
        <dbReference type="EMBL" id="KAK9830232.1"/>
    </source>
</evidence>
<feature type="region of interest" description="Disordered" evidence="1">
    <location>
        <begin position="382"/>
        <end position="401"/>
    </location>
</feature>
<feature type="transmembrane region" description="Helical" evidence="2">
    <location>
        <begin position="317"/>
        <end position="339"/>
    </location>
</feature>
<gene>
    <name evidence="4" type="ORF">WJX72_010471</name>
</gene>